<feature type="compositionally biased region" description="Basic residues" evidence="1">
    <location>
        <begin position="20"/>
        <end position="30"/>
    </location>
</feature>
<dbReference type="Proteomes" id="UP000317257">
    <property type="component" value="Unassembled WGS sequence"/>
</dbReference>
<sequence>MQLDHGDRRPSSSQRLPVNSRRHRVAPEHRKRVAAAQCASTARDCVYPAVVDKVSLPRAELEDLRKKIEIYERALQDAVADPTIREELLHHAASPESSLSTSPFANAVQSGFGQAGASTSQPSSRFHAQHGFSPRAHYSTATCFPGVPMPVGDEPVLYDELVTWMGGDWSMYSHYVNELEMIWLTDTSE</sequence>
<organism evidence="2 3">
    <name type="scientific">Metarhizium rileyi (strain RCEF 4871)</name>
    <name type="common">Nomuraea rileyi</name>
    <dbReference type="NCBI Taxonomy" id="1649241"/>
    <lineage>
        <taxon>Eukaryota</taxon>
        <taxon>Fungi</taxon>
        <taxon>Dikarya</taxon>
        <taxon>Ascomycota</taxon>
        <taxon>Pezizomycotina</taxon>
        <taxon>Sordariomycetes</taxon>
        <taxon>Hypocreomycetidae</taxon>
        <taxon>Hypocreales</taxon>
        <taxon>Clavicipitaceae</taxon>
        <taxon>Metarhizium</taxon>
    </lineage>
</organism>
<evidence type="ECO:0000313" key="3">
    <source>
        <dbReference type="Proteomes" id="UP000317257"/>
    </source>
</evidence>
<feature type="compositionally biased region" description="Polar residues" evidence="1">
    <location>
        <begin position="110"/>
        <end position="126"/>
    </location>
</feature>
<reference evidence="3" key="1">
    <citation type="submission" date="2018-12" db="EMBL/GenBank/DDBJ databases">
        <title>The complete genome of Metarhizium rileyi, a key fungal pathogen of Lepidoptera.</title>
        <authorList>
            <person name="Binneck E."/>
            <person name="Lastra C.C.L."/>
            <person name="Sosa-Gomez D.R."/>
        </authorList>
    </citation>
    <scope>NUCLEOTIDE SEQUENCE [LARGE SCALE GENOMIC DNA]</scope>
    <source>
        <strain evidence="3">Cep018-CH2</strain>
    </source>
</reference>
<accession>A0A5C6GB04</accession>
<evidence type="ECO:0000256" key="1">
    <source>
        <dbReference type="SAM" id="MobiDB-lite"/>
    </source>
</evidence>
<comment type="caution">
    <text evidence="2">The sequence shown here is derived from an EMBL/GenBank/DDBJ whole genome shotgun (WGS) entry which is preliminary data.</text>
</comment>
<dbReference type="AlphaFoldDB" id="A0A5C6GB04"/>
<protein>
    <submittedName>
        <fullName evidence="2">Uncharacterized protein</fullName>
    </submittedName>
</protein>
<dbReference type="EMBL" id="SBHS01000009">
    <property type="protein sequence ID" value="TWU74932.1"/>
    <property type="molecule type" value="Genomic_DNA"/>
</dbReference>
<proteinExistence type="predicted"/>
<evidence type="ECO:0000313" key="2">
    <source>
        <dbReference type="EMBL" id="TWU74932.1"/>
    </source>
</evidence>
<feature type="region of interest" description="Disordered" evidence="1">
    <location>
        <begin position="1"/>
        <end position="30"/>
    </location>
</feature>
<feature type="compositionally biased region" description="Basic and acidic residues" evidence="1">
    <location>
        <begin position="1"/>
        <end position="10"/>
    </location>
</feature>
<gene>
    <name evidence="2" type="ORF">ED733_005013</name>
</gene>
<feature type="region of interest" description="Disordered" evidence="1">
    <location>
        <begin position="110"/>
        <end position="130"/>
    </location>
</feature>
<name>A0A5C6GB04_METRR</name>